<accession>M1CSL7</accession>
<keyword evidence="2" id="KW-1185">Reference proteome</keyword>
<dbReference type="EnsemblPlants" id="PGSC0003DMT400073754">
    <property type="protein sequence ID" value="PGSC0003DMT400073754"/>
    <property type="gene ID" value="PGSC0003DMG400028653"/>
</dbReference>
<proteinExistence type="predicted"/>
<evidence type="ECO:0000313" key="2">
    <source>
        <dbReference type="Proteomes" id="UP000011115"/>
    </source>
</evidence>
<dbReference type="AlphaFoldDB" id="M1CSL7"/>
<sequence length="59" mass="6693">MGGVCKEVCMKQKKCCFHDQRKKVAYVVLSCTSTFPCKMKLLPSSVQIMYELATTRSKV</sequence>
<reference evidence="1" key="2">
    <citation type="submission" date="2015-06" db="UniProtKB">
        <authorList>
            <consortium name="EnsemblPlants"/>
        </authorList>
    </citation>
    <scope>IDENTIFICATION</scope>
    <source>
        <strain evidence="1">DM1-3 516 R44</strain>
    </source>
</reference>
<name>M1CSL7_SOLTU</name>
<dbReference type="Proteomes" id="UP000011115">
    <property type="component" value="Unassembled WGS sequence"/>
</dbReference>
<dbReference type="HOGENOM" id="CLU_2965481_0_0_1"/>
<dbReference type="InParanoid" id="M1CSL7"/>
<evidence type="ECO:0000313" key="1">
    <source>
        <dbReference type="EnsemblPlants" id="PGSC0003DMT400073754"/>
    </source>
</evidence>
<dbReference type="Gramene" id="PGSC0003DMT400073754">
    <property type="protein sequence ID" value="PGSC0003DMT400073754"/>
    <property type="gene ID" value="PGSC0003DMG400028653"/>
</dbReference>
<dbReference type="PaxDb" id="4113-PGSC0003DMT400073754"/>
<reference evidence="2" key="1">
    <citation type="journal article" date="2011" name="Nature">
        <title>Genome sequence and analysis of the tuber crop potato.</title>
        <authorList>
            <consortium name="The Potato Genome Sequencing Consortium"/>
        </authorList>
    </citation>
    <scope>NUCLEOTIDE SEQUENCE [LARGE SCALE GENOMIC DNA]</scope>
    <source>
        <strain evidence="2">cv. DM1-3 516 R44</strain>
    </source>
</reference>
<protein>
    <submittedName>
        <fullName evidence="1">Uncharacterized protein</fullName>
    </submittedName>
</protein>
<organism evidence="1 2">
    <name type="scientific">Solanum tuberosum</name>
    <name type="common">Potato</name>
    <dbReference type="NCBI Taxonomy" id="4113"/>
    <lineage>
        <taxon>Eukaryota</taxon>
        <taxon>Viridiplantae</taxon>
        <taxon>Streptophyta</taxon>
        <taxon>Embryophyta</taxon>
        <taxon>Tracheophyta</taxon>
        <taxon>Spermatophyta</taxon>
        <taxon>Magnoliopsida</taxon>
        <taxon>eudicotyledons</taxon>
        <taxon>Gunneridae</taxon>
        <taxon>Pentapetalae</taxon>
        <taxon>asterids</taxon>
        <taxon>lamiids</taxon>
        <taxon>Solanales</taxon>
        <taxon>Solanaceae</taxon>
        <taxon>Solanoideae</taxon>
        <taxon>Solaneae</taxon>
        <taxon>Solanum</taxon>
    </lineage>
</organism>